<sequence length="504" mass="56873">MNRKWPLTLDCARWLLTRPWWSRVWTLQEAVLPRVDAVVYIGTLPVRFSRIVNGGHAFSDHWLGDCCKRVCNLAAARYQRFPHRHWLSAQQVHGHRRHFSPSSDSSGGISPLAKGQKGGNCDNNDAPFISIIEAISSTQWRRATDPRDHFFGILGLLPQAWHSYFQEVGYGRSAGSLFAQCTKLLYVNDGHLRQLGCVIGTRRSEVQGLPTWAIDLSRGLGHDQDGADRWALYDAYPGSEYDDDTSGVKFMKDLQDPALRVRGICVGTVAACASGANKSSWSSNAKNPGPKPIVDQEEVQQTLDLVTEWKCLYEARRRPHPNPDHSPTSNSVDDDIDDPFWRTALMDRDIWRYWLHKRRPLPAAKLRDIRSWFRHFAATADCRDLAPDQQLGAAGRGTYHYRALALNMEKCRFLCTDDNRPGLGPHEAAVGDEIFILAGCRSPAVLRPIINGGDTEGAQKPLKRRDGKATKTKKYRFVGLCFVDGWMYGKAASQQRSWQSLELY</sequence>
<proteinExistence type="predicted"/>
<dbReference type="EMBL" id="JAQQWE010000010">
    <property type="protein sequence ID" value="KAK7937854.1"/>
    <property type="molecule type" value="Genomic_DNA"/>
</dbReference>
<name>A0ABR1PUR1_9PEZI</name>
<reference evidence="2 3" key="1">
    <citation type="submission" date="2023-01" db="EMBL/GenBank/DDBJ databases">
        <title>Analysis of 21 Apiospora genomes using comparative genomics revels a genus with tremendous synthesis potential of carbohydrate active enzymes and secondary metabolites.</title>
        <authorList>
            <person name="Sorensen T."/>
        </authorList>
    </citation>
    <scope>NUCLEOTIDE SEQUENCE [LARGE SCALE GENOMIC DNA]</scope>
    <source>
        <strain evidence="2 3">CBS 24483</strain>
    </source>
</reference>
<dbReference type="InterPro" id="IPR052895">
    <property type="entry name" value="HetReg/Transcr_Mod"/>
</dbReference>
<evidence type="ECO:0000313" key="3">
    <source>
        <dbReference type="Proteomes" id="UP001391051"/>
    </source>
</evidence>
<gene>
    <name evidence="2" type="ORF">PG986_014722</name>
</gene>
<evidence type="ECO:0008006" key="4">
    <source>
        <dbReference type="Google" id="ProtNLM"/>
    </source>
</evidence>
<dbReference type="GeneID" id="92084006"/>
<dbReference type="PANTHER" id="PTHR24148">
    <property type="entry name" value="ANKYRIN REPEAT DOMAIN-CONTAINING PROTEIN 39 HOMOLOG-RELATED"/>
    <property type="match status" value="1"/>
</dbReference>
<keyword evidence="3" id="KW-1185">Reference proteome</keyword>
<dbReference type="Proteomes" id="UP001391051">
    <property type="component" value="Unassembled WGS sequence"/>
</dbReference>
<dbReference type="RefSeq" id="XP_066693182.1">
    <property type="nucleotide sequence ID" value="XM_066850944.1"/>
</dbReference>
<feature type="compositionally biased region" description="Low complexity" evidence="1">
    <location>
        <begin position="100"/>
        <end position="111"/>
    </location>
</feature>
<feature type="region of interest" description="Disordered" evidence="1">
    <location>
        <begin position="96"/>
        <end position="120"/>
    </location>
</feature>
<comment type="caution">
    <text evidence="2">The sequence shown here is derived from an EMBL/GenBank/DDBJ whole genome shotgun (WGS) entry which is preliminary data.</text>
</comment>
<evidence type="ECO:0000313" key="2">
    <source>
        <dbReference type="EMBL" id="KAK7937854.1"/>
    </source>
</evidence>
<accession>A0ABR1PUR1</accession>
<dbReference type="PANTHER" id="PTHR24148:SF82">
    <property type="entry name" value="HETEROKARYON INCOMPATIBILITY DOMAIN-CONTAINING PROTEIN"/>
    <property type="match status" value="1"/>
</dbReference>
<organism evidence="2 3">
    <name type="scientific">Apiospora aurea</name>
    <dbReference type="NCBI Taxonomy" id="335848"/>
    <lineage>
        <taxon>Eukaryota</taxon>
        <taxon>Fungi</taxon>
        <taxon>Dikarya</taxon>
        <taxon>Ascomycota</taxon>
        <taxon>Pezizomycotina</taxon>
        <taxon>Sordariomycetes</taxon>
        <taxon>Xylariomycetidae</taxon>
        <taxon>Amphisphaeriales</taxon>
        <taxon>Apiosporaceae</taxon>
        <taxon>Apiospora</taxon>
    </lineage>
</organism>
<evidence type="ECO:0000256" key="1">
    <source>
        <dbReference type="SAM" id="MobiDB-lite"/>
    </source>
</evidence>
<protein>
    <recommendedName>
        <fullName evidence="4">Heterokaryon incompatibility domain-containing protein</fullName>
    </recommendedName>
</protein>